<feature type="compositionally biased region" description="Gly residues" evidence="1">
    <location>
        <begin position="437"/>
        <end position="451"/>
    </location>
</feature>
<gene>
    <name evidence="2" type="ORF">PS9374_04959</name>
</gene>
<dbReference type="STRING" id="161355.PS9374_04959"/>
<reference evidence="2 3" key="1">
    <citation type="journal article" date="2016" name="Genome Announc.">
        <title>Draft Genome Sequence of Planomonospora sphaerica JCM9374, a Rare Actinomycete.</title>
        <authorList>
            <person name="Dohra H."/>
            <person name="Suzuki T."/>
            <person name="Inoue Y."/>
            <person name="Kodani S."/>
        </authorList>
    </citation>
    <scope>NUCLEOTIDE SEQUENCE [LARGE SCALE GENOMIC DNA]</scope>
    <source>
        <strain evidence="2 3">JCM 9374</strain>
    </source>
</reference>
<evidence type="ECO:0000313" key="3">
    <source>
        <dbReference type="Proteomes" id="UP000077701"/>
    </source>
</evidence>
<keyword evidence="3" id="KW-1185">Reference proteome</keyword>
<evidence type="ECO:0000256" key="1">
    <source>
        <dbReference type="SAM" id="MobiDB-lite"/>
    </source>
</evidence>
<proteinExistence type="predicted"/>
<dbReference type="Proteomes" id="UP000077701">
    <property type="component" value="Unassembled WGS sequence"/>
</dbReference>
<organism evidence="2 3">
    <name type="scientific">Planomonospora sphaerica</name>
    <dbReference type="NCBI Taxonomy" id="161355"/>
    <lineage>
        <taxon>Bacteria</taxon>
        <taxon>Bacillati</taxon>
        <taxon>Actinomycetota</taxon>
        <taxon>Actinomycetes</taxon>
        <taxon>Streptosporangiales</taxon>
        <taxon>Streptosporangiaceae</taxon>
        <taxon>Planomonospora</taxon>
    </lineage>
</organism>
<comment type="caution">
    <text evidence="2">The sequence shown here is derived from an EMBL/GenBank/DDBJ whole genome shotgun (WGS) entry which is preliminary data.</text>
</comment>
<dbReference type="EMBL" id="BDCX01000013">
    <property type="protein sequence ID" value="GAT69284.1"/>
    <property type="molecule type" value="Genomic_DNA"/>
</dbReference>
<dbReference type="AlphaFoldDB" id="A0A161LJT2"/>
<evidence type="ECO:0000313" key="2">
    <source>
        <dbReference type="EMBL" id="GAT69284.1"/>
    </source>
</evidence>
<reference evidence="3" key="2">
    <citation type="submission" date="2016-04" db="EMBL/GenBank/DDBJ databases">
        <title>Planomonospora sphaerica JCM9374 whole genome shotgun sequence.</title>
        <authorList>
            <person name="Suzuki T."/>
            <person name="Dohra H."/>
            <person name="Kodani S."/>
        </authorList>
    </citation>
    <scope>NUCLEOTIDE SEQUENCE [LARGE SCALE GENOMIC DNA]</scope>
    <source>
        <strain evidence="3">JCM 9374</strain>
    </source>
</reference>
<protein>
    <submittedName>
        <fullName evidence="2">Bacteriocin maturation protein</fullName>
    </submittedName>
</protein>
<feature type="region of interest" description="Disordered" evidence="1">
    <location>
        <begin position="436"/>
        <end position="461"/>
    </location>
</feature>
<accession>A0A161LJT2</accession>
<sequence>MTGTPLRLRTDAYYVPVPEGVWIRTTDGSFTLIGKTVATWVEKLAPLLDRGVVPDELLRALRPDQADFVGTLLRTLEQRRVLLRSPAEDVPEDSPLVGAFPQQVEFLRHFTVDPAAGLERVRAHPLAVVGPADRAGPLAAALVETGFGDIAMPDAAADTDLRELADDLARRAVPVRLSGAEAGLRGRTLVGLFPAGAEDDAWRFLARAESTDGAAWAGLVRGQALLLKGQVPRSGHACVRCAWRRLAHQAVDLPPADRLGHVPVSVAAAVIAQELFRHVAARDDAVLGEGVVVDLTRLSIWRTEIDPDPGCPGHGVHAGSAHPGIPPRPPRRTAFPESVFGARCFGPLLSCAPERLPQSPLTALRVRCNPPGRTEPVGSGGGPVVVAETMSDARAEAALIAVESALPAAEGAVVGAGRESGEALARALLRWADTGLAGTGPGGTGPGGTGLGDTAPEGVPATDRTALSDRARGLAGLAGTDHALRSERHPSGLWRAWTDRDVMRTGFDPAQAQERALMAALALEQFGPDDGAHAVPAWTGAVPEEGTVRDVAAALGLRWSVAALPPLVSGRLTGVVLAPGAGR</sequence>
<dbReference type="OrthoDB" id="4219774at2"/>
<dbReference type="RefSeq" id="WP_068900596.1">
    <property type="nucleotide sequence ID" value="NZ_BDCX01000013.1"/>
</dbReference>
<name>A0A161LJT2_9ACTN</name>